<proteinExistence type="predicted"/>
<dbReference type="STRING" id="1618570.UT08_C0004G0064"/>
<feature type="domain" description="DUF2207" evidence="3">
    <location>
        <begin position="35"/>
        <end position="167"/>
    </location>
</feature>
<keyword evidence="2" id="KW-0472">Membrane</keyword>
<dbReference type="EMBL" id="LBVL01000004">
    <property type="protein sequence ID" value="KKQ85752.1"/>
    <property type="molecule type" value="Genomic_DNA"/>
</dbReference>
<dbReference type="Proteomes" id="UP000034081">
    <property type="component" value="Unassembled WGS sequence"/>
</dbReference>
<comment type="caution">
    <text evidence="5">The sequence shown here is derived from an EMBL/GenBank/DDBJ whole genome shotgun (WGS) entry which is preliminary data.</text>
</comment>
<feature type="transmembrane region" description="Helical" evidence="2">
    <location>
        <begin position="242"/>
        <end position="259"/>
    </location>
</feature>
<evidence type="ECO:0000259" key="4">
    <source>
        <dbReference type="Pfam" id="PF20990"/>
    </source>
</evidence>
<feature type="domain" description="Predicted membrane protein YciQ-like C-terminal" evidence="4">
    <location>
        <begin position="296"/>
        <end position="553"/>
    </location>
</feature>
<evidence type="ECO:0000313" key="6">
    <source>
        <dbReference type="Proteomes" id="UP000034081"/>
    </source>
</evidence>
<gene>
    <name evidence="5" type="ORF">UT08_C0004G0064</name>
</gene>
<organism evidence="5 6">
    <name type="scientific">Candidatus Woesebacteria bacterium GW2011_GWB1_38_8</name>
    <dbReference type="NCBI Taxonomy" id="1618570"/>
    <lineage>
        <taxon>Bacteria</taxon>
        <taxon>Candidatus Woeseibacteriota</taxon>
    </lineage>
</organism>
<evidence type="ECO:0000256" key="1">
    <source>
        <dbReference type="SAM" id="MobiDB-lite"/>
    </source>
</evidence>
<protein>
    <recommendedName>
        <fullName evidence="7">DUF2207 domain-containing protein</fullName>
    </recommendedName>
</protein>
<dbReference type="InterPro" id="IPR048389">
    <property type="entry name" value="YciQ-like_C"/>
</dbReference>
<sequence>MKKILLIVASLVLIFYLAKISHAQIKQDEYYDYVIPEFKSQIEIQKDTSLLVVETIVLNFPQPRHGIYRVIPITYTANGKTIKAGFSLDSITDENGVGLQYEKSRRGQSVSLKIGDPDLTIQGLHTYVIKYKITKVLQRFDTHDELYWNVTGSEWDTDILKAQAFVTSEFAPVAKVECFAGEFGSTERFCTGNNTTSEALFTSSTTLGSGRDFTIVVALDKNNSLVFPSRTKTMLSNILDNWGYFISPTPFLLILLFWYKKGRDKKYAGDNIYYKPDKPKEITKPLFSREFLPTVYHPIQQLTPSQLGTIVDEKVDMHDLVAEIVELARMGYLKIEKIEKDKFIGKETDYALTKLKEDIKGLNDYQTYLLEKLFDDKVVAKTIIEIEKKYKVNERLMKDLLKLANEDKYVFLSALKNNFYTHLEDFKKKLYESLVTKALFVESPDKTRIKWISYFIAMDVLAAILLFRFLDLSANVFPMLVLAILSVPSFFLAFNMPRKTAWGYSLYRQAKGLAYYLKKGKWRYEVNEKHLFFEEMVPLAISLGVLDKLAKDMEGLGVKPPSYFGGVTAATLASDISGFESRASSSLVSTPGGKGSSSWSGGSGFSGGSGGGFGGGGGGSW</sequence>
<dbReference type="Pfam" id="PF09972">
    <property type="entry name" value="DUF2207"/>
    <property type="match status" value="1"/>
</dbReference>
<feature type="region of interest" description="Disordered" evidence="1">
    <location>
        <begin position="585"/>
        <end position="621"/>
    </location>
</feature>
<name>A0A0G0L410_9BACT</name>
<evidence type="ECO:0008006" key="7">
    <source>
        <dbReference type="Google" id="ProtNLM"/>
    </source>
</evidence>
<keyword evidence="2" id="KW-0812">Transmembrane</keyword>
<feature type="transmembrane region" description="Helical" evidence="2">
    <location>
        <begin position="451"/>
        <end position="470"/>
    </location>
</feature>
<accession>A0A0G0L410</accession>
<feature type="transmembrane region" description="Helical" evidence="2">
    <location>
        <begin position="476"/>
        <end position="494"/>
    </location>
</feature>
<dbReference type="InterPro" id="IPR018702">
    <property type="entry name" value="DUF2207"/>
</dbReference>
<keyword evidence="2" id="KW-1133">Transmembrane helix</keyword>
<dbReference type="Pfam" id="PF20990">
    <property type="entry name" value="DUF2207_C"/>
    <property type="match status" value="1"/>
</dbReference>
<evidence type="ECO:0000313" key="5">
    <source>
        <dbReference type="EMBL" id="KKQ85752.1"/>
    </source>
</evidence>
<reference evidence="5 6" key="1">
    <citation type="journal article" date="2015" name="Nature">
        <title>rRNA introns, odd ribosomes, and small enigmatic genomes across a large radiation of phyla.</title>
        <authorList>
            <person name="Brown C.T."/>
            <person name="Hug L.A."/>
            <person name="Thomas B.C."/>
            <person name="Sharon I."/>
            <person name="Castelle C.J."/>
            <person name="Singh A."/>
            <person name="Wilkins M.J."/>
            <person name="Williams K.H."/>
            <person name="Banfield J.F."/>
        </authorList>
    </citation>
    <scope>NUCLEOTIDE SEQUENCE [LARGE SCALE GENOMIC DNA]</scope>
</reference>
<feature type="compositionally biased region" description="Gly residues" evidence="1">
    <location>
        <begin position="601"/>
        <end position="621"/>
    </location>
</feature>
<evidence type="ECO:0000259" key="3">
    <source>
        <dbReference type="Pfam" id="PF09972"/>
    </source>
</evidence>
<dbReference type="AlphaFoldDB" id="A0A0G0L410"/>
<evidence type="ECO:0000256" key="2">
    <source>
        <dbReference type="SAM" id="Phobius"/>
    </source>
</evidence>